<protein>
    <submittedName>
        <fullName evidence="2">Uncharacterized protein</fullName>
    </submittedName>
</protein>
<comment type="caution">
    <text evidence="2">The sequence shown here is derived from an EMBL/GenBank/DDBJ whole genome shotgun (WGS) entry which is preliminary data.</text>
</comment>
<gene>
    <name evidence="2" type="ORF">GSI_01920</name>
</gene>
<evidence type="ECO:0000313" key="3">
    <source>
        <dbReference type="Proteomes" id="UP000230002"/>
    </source>
</evidence>
<evidence type="ECO:0000313" key="2">
    <source>
        <dbReference type="EMBL" id="PIL36258.1"/>
    </source>
</evidence>
<reference evidence="2 3" key="1">
    <citation type="journal article" date="2015" name="Sci. Rep.">
        <title>Chromosome-level genome map provides insights into diverse defense mechanisms in the medicinal fungus Ganoderma sinense.</title>
        <authorList>
            <person name="Zhu Y."/>
            <person name="Xu J."/>
            <person name="Sun C."/>
            <person name="Zhou S."/>
            <person name="Xu H."/>
            <person name="Nelson D.R."/>
            <person name="Qian J."/>
            <person name="Song J."/>
            <person name="Luo H."/>
            <person name="Xiang L."/>
            <person name="Li Y."/>
            <person name="Xu Z."/>
            <person name="Ji A."/>
            <person name="Wang L."/>
            <person name="Lu S."/>
            <person name="Hayward A."/>
            <person name="Sun W."/>
            <person name="Li X."/>
            <person name="Schwartz D.C."/>
            <person name="Wang Y."/>
            <person name="Chen S."/>
        </authorList>
    </citation>
    <scope>NUCLEOTIDE SEQUENCE [LARGE SCALE GENOMIC DNA]</scope>
    <source>
        <strain evidence="2 3">ZZ0214-1</strain>
    </source>
</reference>
<feature type="compositionally biased region" description="Polar residues" evidence="1">
    <location>
        <begin position="36"/>
        <end position="48"/>
    </location>
</feature>
<keyword evidence="3" id="KW-1185">Reference proteome</keyword>
<dbReference type="EMBL" id="AYKW01000002">
    <property type="protein sequence ID" value="PIL36258.1"/>
    <property type="molecule type" value="Genomic_DNA"/>
</dbReference>
<feature type="region of interest" description="Disordered" evidence="1">
    <location>
        <begin position="36"/>
        <end position="57"/>
    </location>
</feature>
<dbReference type="Proteomes" id="UP000230002">
    <property type="component" value="Unassembled WGS sequence"/>
</dbReference>
<organism evidence="2 3">
    <name type="scientific">Ganoderma sinense ZZ0214-1</name>
    <dbReference type="NCBI Taxonomy" id="1077348"/>
    <lineage>
        <taxon>Eukaryota</taxon>
        <taxon>Fungi</taxon>
        <taxon>Dikarya</taxon>
        <taxon>Basidiomycota</taxon>
        <taxon>Agaricomycotina</taxon>
        <taxon>Agaricomycetes</taxon>
        <taxon>Polyporales</taxon>
        <taxon>Polyporaceae</taxon>
        <taxon>Ganoderma</taxon>
    </lineage>
</organism>
<dbReference type="AlphaFoldDB" id="A0A2G8SRQ7"/>
<proteinExistence type="predicted"/>
<evidence type="ECO:0000256" key="1">
    <source>
        <dbReference type="SAM" id="MobiDB-lite"/>
    </source>
</evidence>
<sequence>MLSGSTRSASRNGRTDSNITVASISSFIERRSVAGSRNSWRMRNSISGEKNDNRTSTRSAFRFADSVRSLSELATVPRWTSAVPARCQTRATRPPCISRLLDMLSQKCVRDLA</sequence>
<accession>A0A2G8SRQ7</accession>
<name>A0A2G8SRQ7_9APHY</name>